<dbReference type="GO" id="GO:0005829">
    <property type="term" value="C:cytosol"/>
    <property type="evidence" value="ECO:0007669"/>
    <property type="project" value="EnsemblPlants"/>
</dbReference>
<proteinExistence type="predicted"/>
<dbReference type="AlphaFoldDB" id="A0A103XCP4"/>
<dbReference type="STRING" id="59895.A0A103XCP4"/>
<dbReference type="InterPro" id="IPR013766">
    <property type="entry name" value="Thioredoxin_domain"/>
</dbReference>
<accession>A0A103XCP4</accession>
<dbReference type="SUPFAM" id="SSF52833">
    <property type="entry name" value="Thioredoxin-like"/>
    <property type="match status" value="1"/>
</dbReference>
<gene>
    <name evidence="2" type="ORF">Ccrd_024119</name>
</gene>
<comment type="caution">
    <text evidence="2">The sequence shown here is derived from an EMBL/GenBank/DDBJ whole genome shotgun (WGS) entry which is preliminary data.</text>
</comment>
<evidence type="ECO:0000259" key="1">
    <source>
        <dbReference type="PROSITE" id="PS51352"/>
    </source>
</evidence>
<dbReference type="PROSITE" id="PS51352">
    <property type="entry name" value="THIOREDOXIN_2"/>
    <property type="match status" value="1"/>
</dbReference>
<evidence type="ECO:0000313" key="2">
    <source>
        <dbReference type="EMBL" id="KVH88328.1"/>
    </source>
</evidence>
<dbReference type="PANTHER" id="PTHR10438">
    <property type="entry name" value="THIOREDOXIN"/>
    <property type="match status" value="1"/>
</dbReference>
<dbReference type="CDD" id="cd02947">
    <property type="entry name" value="TRX_family"/>
    <property type="match status" value="1"/>
</dbReference>
<dbReference type="PANTHER" id="PTHR10438:SF242">
    <property type="entry name" value="THIOREDOXIN-LIKE PROTEIN CXXS1"/>
    <property type="match status" value="1"/>
</dbReference>
<keyword evidence="3" id="KW-1185">Reference proteome</keyword>
<evidence type="ECO:0000313" key="3">
    <source>
        <dbReference type="Proteomes" id="UP000243975"/>
    </source>
</evidence>
<feature type="domain" description="Thioredoxin" evidence="1">
    <location>
        <begin position="4"/>
        <end position="134"/>
    </location>
</feature>
<dbReference type="InterPro" id="IPR036249">
    <property type="entry name" value="Thioredoxin-like_sf"/>
</dbReference>
<dbReference type="GO" id="GO:0003756">
    <property type="term" value="F:protein disulfide isomerase activity"/>
    <property type="evidence" value="ECO:0007669"/>
    <property type="project" value="EnsemblPlants"/>
</dbReference>
<dbReference type="Gramene" id="KVH88328">
    <property type="protein sequence ID" value="KVH88328"/>
    <property type="gene ID" value="Ccrd_024119"/>
</dbReference>
<dbReference type="Proteomes" id="UP000243975">
    <property type="component" value="Unassembled WGS sequence"/>
</dbReference>
<dbReference type="InterPro" id="IPR050620">
    <property type="entry name" value="Thioredoxin_H-type-like"/>
</dbReference>
<dbReference type="Pfam" id="PF00085">
    <property type="entry name" value="Thioredoxin"/>
    <property type="match status" value="1"/>
</dbReference>
<protein>
    <submittedName>
        <fullName evidence="2">Thioredoxin</fullName>
    </submittedName>
</protein>
<reference evidence="2 3" key="1">
    <citation type="journal article" date="2016" name="Sci. Rep.">
        <title>The genome sequence of the outbreeding globe artichoke constructed de novo incorporating a phase-aware low-pass sequencing strategy of F1 progeny.</title>
        <authorList>
            <person name="Scaglione D."/>
            <person name="Reyes-Chin-Wo S."/>
            <person name="Acquadro A."/>
            <person name="Froenicke L."/>
            <person name="Portis E."/>
            <person name="Beitel C."/>
            <person name="Tirone M."/>
            <person name="Mauro R."/>
            <person name="Lo Monaco A."/>
            <person name="Mauromicale G."/>
            <person name="Faccioli P."/>
            <person name="Cattivelli L."/>
            <person name="Rieseberg L."/>
            <person name="Michelmore R."/>
            <person name="Lanteri S."/>
        </authorList>
    </citation>
    <scope>NUCLEOTIDE SEQUENCE [LARGE SCALE GENOMIC DNA]</scope>
    <source>
        <strain evidence="2">2C</strain>
    </source>
</reference>
<dbReference type="EMBL" id="LEKV01005448">
    <property type="protein sequence ID" value="KVH88328.1"/>
    <property type="molecule type" value="Genomic_DNA"/>
</dbReference>
<name>A0A103XCP4_CYNCS</name>
<sequence>MEGQKETHPKPVFKITSTESWDSYLQESKSHGTPVVAHFTASWCIPSVAMNPYFEELAFAFQDITFLVVDVDDLKVLFSILTSNLSCNTILEIARKYEVKAMPTFLLMKDCVVVGRLVGANPDEMKKRVGTLLQSNTEFVV</sequence>
<dbReference type="OMA" id="WCIPSVF"/>
<dbReference type="Gene3D" id="3.40.30.10">
    <property type="entry name" value="Glutaredoxin"/>
    <property type="match status" value="1"/>
</dbReference>
<organism evidence="2 3">
    <name type="scientific">Cynara cardunculus var. scolymus</name>
    <name type="common">Globe artichoke</name>
    <name type="synonym">Cynara scolymus</name>
    <dbReference type="NCBI Taxonomy" id="59895"/>
    <lineage>
        <taxon>Eukaryota</taxon>
        <taxon>Viridiplantae</taxon>
        <taxon>Streptophyta</taxon>
        <taxon>Embryophyta</taxon>
        <taxon>Tracheophyta</taxon>
        <taxon>Spermatophyta</taxon>
        <taxon>Magnoliopsida</taxon>
        <taxon>eudicotyledons</taxon>
        <taxon>Gunneridae</taxon>
        <taxon>Pentapetalae</taxon>
        <taxon>asterids</taxon>
        <taxon>campanulids</taxon>
        <taxon>Asterales</taxon>
        <taxon>Asteraceae</taxon>
        <taxon>Carduoideae</taxon>
        <taxon>Cardueae</taxon>
        <taxon>Carduinae</taxon>
        <taxon>Cynara</taxon>
    </lineage>
</organism>